<comment type="caution">
    <text evidence="4">The sequence shown here is derived from an EMBL/GenBank/DDBJ whole genome shotgun (WGS) entry which is preliminary data.</text>
</comment>
<dbReference type="InterPro" id="IPR001138">
    <property type="entry name" value="Zn2Cys6_DnaBD"/>
</dbReference>
<dbReference type="PROSITE" id="PS00463">
    <property type="entry name" value="ZN2_CY6_FUNGAL_1"/>
    <property type="match status" value="2"/>
</dbReference>
<evidence type="ECO:0000313" key="5">
    <source>
        <dbReference type="Proteomes" id="UP000799764"/>
    </source>
</evidence>
<evidence type="ECO:0000313" key="4">
    <source>
        <dbReference type="EMBL" id="KAF2446800.1"/>
    </source>
</evidence>
<dbReference type="GO" id="GO:0000981">
    <property type="term" value="F:DNA-binding transcription factor activity, RNA polymerase II-specific"/>
    <property type="evidence" value="ECO:0007669"/>
    <property type="project" value="InterPro"/>
</dbReference>
<sequence>MANNDPSQSLLQDLGLPHDYDDMDVDYASAGGQQPLNFTKGLSDDEGLDSDIFEDLFGEISKKRAPGKNKKIPRRLSGPDVDDDHVPQPSPTKTPRITSLFGGPSNMDVDEPSGSGQQRLILSPGLSDDEGHEDDDGMEDLFGPSPTSSKNRNTSKSKKIPRHLSDHDKDDGDTPEPSPTKKARISLFGGPVEGTDGASQTPPQTPGIGLGMRFSSLTLDQQEGQGDYELAASSNDVDAVHGQSQHDDSPKLSPMLQEEEETDRRGDSEVQTYTDDPVESYGLRKNINRQGAASTHIDIDQSGNYDPAEEARIWSVKARMAKQAKQAQKAKKKPNKDNAEAEGERKLKLIFRGKIEAMGMVLDITDNQDNWPDGHSILDTEDEAEREELLALFRKDTPTPTCNLHVADPAGEHEDLTGHPTIRGCKTCRADRKNCSMVSDGEYPCQDCVDNEIECEPILDPGEFGPCNRCVEQGQTCSFENTNGEPQMAMCDECLEADNLDCKARPPRGYKSERIDLDRVHYGEGRKWISCTHCREEKKRCSLKKKTDKPPCKHCKKKKIGCHFYDVTPHEKEKPAKKRKKKKDAEEEPIAIAKPKDPQRTLLEKIAPQTSIPGSDLFSPADLAYMDAESSADDSNAQEDEATEQEIMEDAEGHIGFLTTIKTSFAHPMIFSVEPPGHRNAVKDCNFCDMPVFGMVGHFEREVHTIQWSNGQGYTEFGNGHREGNGATTMCYKCTFHRLQIIVCPNHVVQPMELHEDRLDYDAAAEDLMTAGGGTSQVQFELQRWCSLCFSLATHRCCTPQPSVTANEDEDETVMMDGCGLGLCSRCAHELGQIYMNSLDDMVTALDKEPKPKYVETDEEEAEGASEEGTVRADVGLLKANGLLMMCAQGGEAE</sequence>
<dbReference type="Gene3D" id="4.10.240.10">
    <property type="entry name" value="Zn(2)-C6 fungal-type DNA-binding domain"/>
    <property type="match status" value="1"/>
</dbReference>
<dbReference type="PROSITE" id="PS50048">
    <property type="entry name" value="ZN2_CY6_FUNGAL_2"/>
    <property type="match status" value="1"/>
</dbReference>
<feature type="compositionally biased region" description="Basic residues" evidence="2">
    <location>
        <begin position="153"/>
        <end position="162"/>
    </location>
</feature>
<dbReference type="Proteomes" id="UP000799764">
    <property type="component" value="Unassembled WGS sequence"/>
</dbReference>
<dbReference type="GO" id="GO:0008270">
    <property type="term" value="F:zinc ion binding"/>
    <property type="evidence" value="ECO:0007669"/>
    <property type="project" value="InterPro"/>
</dbReference>
<dbReference type="InterPro" id="IPR036864">
    <property type="entry name" value="Zn2-C6_fun-type_DNA-bd_sf"/>
</dbReference>
<dbReference type="SUPFAM" id="SSF57701">
    <property type="entry name" value="Zn2/Cys6 DNA-binding domain"/>
    <property type="match status" value="1"/>
</dbReference>
<reference evidence="4" key="1">
    <citation type="journal article" date="2020" name="Stud. Mycol.">
        <title>101 Dothideomycetes genomes: a test case for predicting lifestyles and emergence of pathogens.</title>
        <authorList>
            <person name="Haridas S."/>
            <person name="Albert R."/>
            <person name="Binder M."/>
            <person name="Bloem J."/>
            <person name="Labutti K."/>
            <person name="Salamov A."/>
            <person name="Andreopoulos B."/>
            <person name="Baker S."/>
            <person name="Barry K."/>
            <person name="Bills G."/>
            <person name="Bluhm B."/>
            <person name="Cannon C."/>
            <person name="Castanera R."/>
            <person name="Culley D."/>
            <person name="Daum C."/>
            <person name="Ezra D."/>
            <person name="Gonzalez J."/>
            <person name="Henrissat B."/>
            <person name="Kuo A."/>
            <person name="Liang C."/>
            <person name="Lipzen A."/>
            <person name="Lutzoni F."/>
            <person name="Magnuson J."/>
            <person name="Mondo S."/>
            <person name="Nolan M."/>
            <person name="Ohm R."/>
            <person name="Pangilinan J."/>
            <person name="Park H.-J."/>
            <person name="Ramirez L."/>
            <person name="Alfaro M."/>
            <person name="Sun H."/>
            <person name="Tritt A."/>
            <person name="Yoshinaga Y."/>
            <person name="Zwiers L.-H."/>
            <person name="Turgeon B."/>
            <person name="Goodwin S."/>
            <person name="Spatafora J."/>
            <person name="Crous P."/>
            <person name="Grigoriev I."/>
        </authorList>
    </citation>
    <scope>NUCLEOTIDE SEQUENCE</scope>
    <source>
        <strain evidence="4">CBS 690.94</strain>
    </source>
</reference>
<name>A0A9P4PKL4_9PLEO</name>
<proteinExistence type="predicted"/>
<dbReference type="OrthoDB" id="5303703at2759"/>
<gene>
    <name evidence="4" type="ORF">P171DRAFT_239458</name>
</gene>
<keyword evidence="1" id="KW-0539">Nucleus</keyword>
<feature type="compositionally biased region" description="Basic residues" evidence="2">
    <location>
        <begin position="63"/>
        <end position="74"/>
    </location>
</feature>
<feature type="compositionally biased region" description="Basic and acidic residues" evidence="2">
    <location>
        <begin position="163"/>
        <end position="172"/>
    </location>
</feature>
<dbReference type="AlphaFoldDB" id="A0A9P4PKL4"/>
<feature type="region of interest" description="Disordered" evidence="2">
    <location>
        <begin position="322"/>
        <end position="342"/>
    </location>
</feature>
<organism evidence="4 5">
    <name type="scientific">Karstenula rhodostoma CBS 690.94</name>
    <dbReference type="NCBI Taxonomy" id="1392251"/>
    <lineage>
        <taxon>Eukaryota</taxon>
        <taxon>Fungi</taxon>
        <taxon>Dikarya</taxon>
        <taxon>Ascomycota</taxon>
        <taxon>Pezizomycotina</taxon>
        <taxon>Dothideomycetes</taxon>
        <taxon>Pleosporomycetidae</taxon>
        <taxon>Pleosporales</taxon>
        <taxon>Massarineae</taxon>
        <taxon>Didymosphaeriaceae</taxon>
        <taxon>Karstenula</taxon>
    </lineage>
</organism>
<evidence type="ECO:0000256" key="1">
    <source>
        <dbReference type="ARBA" id="ARBA00023242"/>
    </source>
</evidence>
<feature type="region of interest" description="Disordered" evidence="2">
    <location>
        <begin position="62"/>
        <end position="284"/>
    </location>
</feature>
<feature type="region of interest" description="Disordered" evidence="2">
    <location>
        <begin position="1"/>
        <end position="49"/>
    </location>
</feature>
<evidence type="ECO:0000259" key="3">
    <source>
        <dbReference type="PROSITE" id="PS50048"/>
    </source>
</evidence>
<protein>
    <recommendedName>
        <fullName evidence="3">Zn(2)-C6 fungal-type domain-containing protein</fullName>
    </recommendedName>
</protein>
<feature type="compositionally biased region" description="Polar residues" evidence="2">
    <location>
        <begin position="1"/>
        <end position="11"/>
    </location>
</feature>
<feature type="compositionally biased region" description="Polar residues" evidence="2">
    <location>
        <begin position="215"/>
        <end position="224"/>
    </location>
</feature>
<dbReference type="EMBL" id="MU001497">
    <property type="protein sequence ID" value="KAF2446800.1"/>
    <property type="molecule type" value="Genomic_DNA"/>
</dbReference>
<dbReference type="SMART" id="SM00066">
    <property type="entry name" value="GAL4"/>
    <property type="match status" value="2"/>
</dbReference>
<accession>A0A9P4PKL4</accession>
<keyword evidence="5" id="KW-1185">Reference proteome</keyword>
<evidence type="ECO:0000256" key="2">
    <source>
        <dbReference type="SAM" id="MobiDB-lite"/>
    </source>
</evidence>
<feature type="compositionally biased region" description="Acidic residues" evidence="2">
    <location>
        <begin position="127"/>
        <end position="139"/>
    </location>
</feature>
<feature type="domain" description="Zn(2)-C6 fungal-type" evidence="3">
    <location>
        <begin position="530"/>
        <end position="564"/>
    </location>
</feature>